<organism evidence="3 4">
    <name type="scientific">Cellulomonas composti</name>
    <dbReference type="NCBI Taxonomy" id="266130"/>
    <lineage>
        <taxon>Bacteria</taxon>
        <taxon>Bacillati</taxon>
        <taxon>Actinomycetota</taxon>
        <taxon>Actinomycetes</taxon>
        <taxon>Micrococcales</taxon>
        <taxon>Cellulomonadaceae</taxon>
        <taxon>Cellulomonas</taxon>
    </lineage>
</organism>
<protein>
    <submittedName>
        <fullName evidence="3">Nuclease</fullName>
    </submittedName>
</protein>
<dbReference type="RefSeq" id="WP_146842507.1">
    <property type="nucleotide sequence ID" value="NZ_BJWG01000005.1"/>
</dbReference>
<dbReference type="PANTHER" id="PTHR11070:SF2">
    <property type="entry name" value="ATP-DEPENDENT DNA HELICASE SRS2"/>
    <property type="match status" value="1"/>
</dbReference>
<evidence type="ECO:0000259" key="2">
    <source>
        <dbReference type="Pfam" id="PF13538"/>
    </source>
</evidence>
<dbReference type="GO" id="GO:0003677">
    <property type="term" value="F:DNA binding"/>
    <property type="evidence" value="ECO:0007669"/>
    <property type="project" value="InterPro"/>
</dbReference>
<evidence type="ECO:0000313" key="3">
    <source>
        <dbReference type="EMBL" id="GEL94846.1"/>
    </source>
</evidence>
<sequence length="553" mass="61695">MPRLYPDEPDFRDGGTAERTLWEALRDQLPDDAIVFANVALQDENEEREIDLVVAWPGVGLAAIEVKGGHVTRQDGRWWQGSGADRHPIDPVSQVQRARHLLTDLLHLNGLQAARARTAHLVALPHTPVPRDLDQPDLPRTMLIDRDDVDHAAPLVKRAIETHGAHHTPLQPQDADALVEYLCGQFPSQVEVLATAAEHEDHLEQLTRDQAKILDHLRAFRRLQVVGGAGTGKTWLALEQARRRAREGDRVALLCYSRGLARYLTRVTQTWRRDERPAFVGLFHELPIAWGAPRGDDDDSAYWEVELPAHLGRLADERARDELFDTVVVDEAQDFGEAWWTSLMRCLRDPDAGRLYVFLDEAQRVFARDGVAPIDVAPVVLDENLRSTKQIAQLCGSMHDGVIRPRGWPGAPVRVVDVPVEAAIGAADDVVEALLAEGWEPGRIALLATGRRHPLQVELTSGGYDAYWDEFFAEADVFYGHVLNFKGLERSLVVVAVNGFRDLERARSLLYTGLSRARMLLVVVGPRVLVEELGGEATRRRLADAQAWTPGGY</sequence>
<evidence type="ECO:0000259" key="1">
    <source>
        <dbReference type="Pfam" id="PF08378"/>
    </source>
</evidence>
<dbReference type="Gene3D" id="3.40.50.300">
    <property type="entry name" value="P-loop containing nucleotide triphosphate hydrolases"/>
    <property type="match status" value="1"/>
</dbReference>
<dbReference type="InterPro" id="IPR011528">
    <property type="entry name" value="NERD"/>
</dbReference>
<feature type="domain" description="UvrD-like helicase C-terminal" evidence="2">
    <location>
        <begin position="484"/>
        <end position="524"/>
    </location>
</feature>
<dbReference type="Pfam" id="PF13538">
    <property type="entry name" value="UvrD_C_2"/>
    <property type="match status" value="1"/>
</dbReference>
<dbReference type="AlphaFoldDB" id="A0A511JA19"/>
<dbReference type="GO" id="GO:0005524">
    <property type="term" value="F:ATP binding"/>
    <property type="evidence" value="ECO:0007669"/>
    <property type="project" value="InterPro"/>
</dbReference>
<evidence type="ECO:0000313" key="4">
    <source>
        <dbReference type="Proteomes" id="UP000321720"/>
    </source>
</evidence>
<dbReference type="Pfam" id="PF08378">
    <property type="entry name" value="NERD"/>
    <property type="match status" value="1"/>
</dbReference>
<dbReference type="InterPro" id="IPR027417">
    <property type="entry name" value="P-loop_NTPase"/>
</dbReference>
<keyword evidence="4" id="KW-1185">Reference proteome</keyword>
<dbReference type="EMBL" id="BJWG01000005">
    <property type="protein sequence ID" value="GEL94846.1"/>
    <property type="molecule type" value="Genomic_DNA"/>
</dbReference>
<dbReference type="PANTHER" id="PTHR11070">
    <property type="entry name" value="UVRD / RECB / PCRA DNA HELICASE FAMILY MEMBER"/>
    <property type="match status" value="1"/>
</dbReference>
<dbReference type="InterPro" id="IPR000212">
    <property type="entry name" value="DNA_helicase_UvrD/REP"/>
</dbReference>
<proteinExistence type="predicted"/>
<name>A0A511JA19_9CELL</name>
<reference evidence="3 4" key="1">
    <citation type="submission" date="2019-07" db="EMBL/GenBank/DDBJ databases">
        <title>Whole genome shotgun sequence of Cellulomonas composti NBRC 100758.</title>
        <authorList>
            <person name="Hosoyama A."/>
            <person name="Uohara A."/>
            <person name="Ohji S."/>
            <person name="Ichikawa N."/>
        </authorList>
    </citation>
    <scope>NUCLEOTIDE SEQUENCE [LARGE SCALE GENOMIC DNA]</scope>
    <source>
        <strain evidence="3 4">NBRC 100758</strain>
    </source>
</reference>
<comment type="caution">
    <text evidence="3">The sequence shown here is derived from an EMBL/GenBank/DDBJ whole genome shotgun (WGS) entry which is preliminary data.</text>
</comment>
<feature type="domain" description="NERD" evidence="1">
    <location>
        <begin position="16"/>
        <end position="108"/>
    </location>
</feature>
<dbReference type="GO" id="GO:0043138">
    <property type="term" value="F:3'-5' DNA helicase activity"/>
    <property type="evidence" value="ECO:0007669"/>
    <property type="project" value="TreeGrafter"/>
</dbReference>
<accession>A0A511JA19</accession>
<dbReference type="InterPro" id="IPR027785">
    <property type="entry name" value="UvrD-like_helicase_C"/>
</dbReference>
<dbReference type="Proteomes" id="UP000321720">
    <property type="component" value="Unassembled WGS sequence"/>
</dbReference>
<dbReference type="GO" id="GO:0000725">
    <property type="term" value="P:recombinational repair"/>
    <property type="evidence" value="ECO:0007669"/>
    <property type="project" value="TreeGrafter"/>
</dbReference>
<dbReference type="SUPFAM" id="SSF52540">
    <property type="entry name" value="P-loop containing nucleoside triphosphate hydrolases"/>
    <property type="match status" value="1"/>
</dbReference>
<dbReference type="OrthoDB" id="4509614at2"/>
<gene>
    <name evidence="3" type="ORF">CCO02nite_15040</name>
</gene>